<organism evidence="9 10">
    <name type="scientific">Paenibacillus oceani</name>
    <dbReference type="NCBI Taxonomy" id="2772510"/>
    <lineage>
        <taxon>Bacteria</taxon>
        <taxon>Bacillati</taxon>
        <taxon>Bacillota</taxon>
        <taxon>Bacilli</taxon>
        <taxon>Bacillales</taxon>
        <taxon>Paenibacillaceae</taxon>
        <taxon>Paenibacillus</taxon>
    </lineage>
</organism>
<dbReference type="Gene3D" id="3.40.50.720">
    <property type="entry name" value="NAD(P)-binding Rossmann-like Domain"/>
    <property type="match status" value="1"/>
</dbReference>
<dbReference type="EMBL" id="JACXJA010000034">
    <property type="protein sequence ID" value="MBD2864815.1"/>
    <property type="molecule type" value="Genomic_DNA"/>
</dbReference>
<gene>
    <name evidence="9" type="ORF">IDH45_22800</name>
</gene>
<evidence type="ECO:0000259" key="8">
    <source>
        <dbReference type="Pfam" id="PF02397"/>
    </source>
</evidence>
<comment type="caution">
    <text evidence="9">The sequence shown here is derived from an EMBL/GenBank/DDBJ whole genome shotgun (WGS) entry which is preliminary data.</text>
</comment>
<keyword evidence="6 7" id="KW-0472">Membrane</keyword>
<dbReference type="InterPro" id="IPR017475">
    <property type="entry name" value="EPS_sugar_tfrase"/>
</dbReference>
<dbReference type="SUPFAM" id="SSF51735">
    <property type="entry name" value="NAD(P)-binding Rossmann-fold domains"/>
    <property type="match status" value="1"/>
</dbReference>
<evidence type="ECO:0000256" key="5">
    <source>
        <dbReference type="ARBA" id="ARBA00022989"/>
    </source>
</evidence>
<evidence type="ECO:0000256" key="7">
    <source>
        <dbReference type="SAM" id="Phobius"/>
    </source>
</evidence>
<evidence type="ECO:0000256" key="3">
    <source>
        <dbReference type="ARBA" id="ARBA00022679"/>
    </source>
</evidence>
<keyword evidence="4 7" id="KW-0812">Transmembrane</keyword>
<sequence>MSFQAQMNKNLKPGHLLIAEDIVAYKKKTLRIEMILNIGLIAVEYLLYLLSFLLLFHYKVATDYGAIDWSNFIYSLQQIPVTAEYALLLSIIFTIYTGTLYQRGMYRWDRDIKLIDDMFTASKAIAISFLIALGIIFFLKTSIIYSRVLILVLAILMAISFFLSRLMRFGILMALRKTKHYNKNVLIIGAGRIGEQIRDNLNANKTSSSRFIGFLDDYKTGKQILGTIPHIEKLVQKHKIHEIYITIPSERGVINKLITSVRKYDVQIKIIPELFELVTSSVSFDHAFDYPCIEIVRTPLRGINWFMKRSADFILSALGIILISPILILIAAWIKIDSRGPIIIKQRRIGKNGAPFHMLKFRSMVANAEALKASLQNKNEADGPVFKIKNDPRITRVGRFIRKYSLDELPQLFNVLFGQMSLIGPRPPLPNEVEQYSDYQWRRFDVRPGITGLWQVSGRSDLPFDEWVKLDIYYIERWSLSMEFKILLKTIPVVLKGEGAY</sequence>
<feature type="domain" description="Bacterial sugar transferase" evidence="8">
    <location>
        <begin position="308"/>
        <end position="496"/>
    </location>
</feature>
<feature type="transmembrane region" description="Helical" evidence="7">
    <location>
        <begin position="35"/>
        <end position="58"/>
    </location>
</feature>
<name>A0A927H1I8_9BACL</name>
<dbReference type="NCBIfam" id="TIGR03025">
    <property type="entry name" value="EPS_sugtrans"/>
    <property type="match status" value="1"/>
</dbReference>
<reference evidence="9" key="1">
    <citation type="submission" date="2020-09" db="EMBL/GenBank/DDBJ databases">
        <title>A novel bacterium of genus Paenibacillus, isolated from South China Sea.</title>
        <authorList>
            <person name="Huang H."/>
            <person name="Mo K."/>
            <person name="Hu Y."/>
        </authorList>
    </citation>
    <scope>NUCLEOTIDE SEQUENCE</scope>
    <source>
        <strain evidence="9">IB182363</strain>
    </source>
</reference>
<evidence type="ECO:0000313" key="10">
    <source>
        <dbReference type="Proteomes" id="UP000639396"/>
    </source>
</evidence>
<feature type="transmembrane region" description="Helical" evidence="7">
    <location>
        <begin position="144"/>
        <end position="163"/>
    </location>
</feature>
<dbReference type="Proteomes" id="UP000639396">
    <property type="component" value="Unassembled WGS sequence"/>
</dbReference>
<keyword evidence="3 9" id="KW-0808">Transferase</keyword>
<proteinExistence type="inferred from homology"/>
<evidence type="ECO:0000313" key="9">
    <source>
        <dbReference type="EMBL" id="MBD2864815.1"/>
    </source>
</evidence>
<comment type="subcellular location">
    <subcellularLocation>
        <location evidence="1">Membrane</location>
        <topology evidence="1">Multi-pass membrane protein</topology>
    </subcellularLocation>
</comment>
<accession>A0A927H1I8</accession>
<dbReference type="AlphaFoldDB" id="A0A927H1I8"/>
<dbReference type="PANTHER" id="PTHR30576:SF10">
    <property type="entry name" value="SLL5057 PROTEIN"/>
    <property type="match status" value="1"/>
</dbReference>
<protein>
    <submittedName>
        <fullName evidence="9">Sugar transferase</fullName>
    </submittedName>
</protein>
<dbReference type="Pfam" id="PF02397">
    <property type="entry name" value="Bac_transf"/>
    <property type="match status" value="1"/>
</dbReference>
<feature type="transmembrane region" description="Helical" evidence="7">
    <location>
        <begin position="313"/>
        <end position="334"/>
    </location>
</feature>
<keyword evidence="10" id="KW-1185">Reference proteome</keyword>
<evidence type="ECO:0000256" key="6">
    <source>
        <dbReference type="ARBA" id="ARBA00023136"/>
    </source>
</evidence>
<dbReference type="GO" id="GO:0016020">
    <property type="term" value="C:membrane"/>
    <property type="evidence" value="ECO:0007669"/>
    <property type="project" value="UniProtKB-SubCell"/>
</dbReference>
<dbReference type="InterPro" id="IPR036291">
    <property type="entry name" value="NAD(P)-bd_dom_sf"/>
</dbReference>
<dbReference type="PANTHER" id="PTHR30576">
    <property type="entry name" value="COLANIC BIOSYNTHESIS UDP-GLUCOSE LIPID CARRIER TRANSFERASE"/>
    <property type="match status" value="1"/>
</dbReference>
<dbReference type="Pfam" id="PF13727">
    <property type="entry name" value="CoA_binding_3"/>
    <property type="match status" value="1"/>
</dbReference>
<feature type="transmembrane region" description="Helical" evidence="7">
    <location>
        <begin position="118"/>
        <end position="138"/>
    </location>
</feature>
<comment type="similarity">
    <text evidence="2">Belongs to the bacterial sugar transferase family.</text>
</comment>
<keyword evidence="5 7" id="KW-1133">Transmembrane helix</keyword>
<evidence type="ECO:0000256" key="4">
    <source>
        <dbReference type="ARBA" id="ARBA00022692"/>
    </source>
</evidence>
<dbReference type="GO" id="GO:0016780">
    <property type="term" value="F:phosphotransferase activity, for other substituted phosphate groups"/>
    <property type="evidence" value="ECO:0007669"/>
    <property type="project" value="TreeGrafter"/>
</dbReference>
<evidence type="ECO:0000256" key="2">
    <source>
        <dbReference type="ARBA" id="ARBA00006464"/>
    </source>
</evidence>
<evidence type="ECO:0000256" key="1">
    <source>
        <dbReference type="ARBA" id="ARBA00004141"/>
    </source>
</evidence>
<feature type="transmembrane region" description="Helical" evidence="7">
    <location>
        <begin position="78"/>
        <end position="97"/>
    </location>
</feature>
<dbReference type="InterPro" id="IPR003362">
    <property type="entry name" value="Bact_transf"/>
</dbReference>
<dbReference type="RefSeq" id="WP_190930440.1">
    <property type="nucleotide sequence ID" value="NZ_JACXJA010000034.1"/>
</dbReference>